<feature type="compositionally biased region" description="Acidic residues" evidence="1">
    <location>
        <begin position="63"/>
        <end position="72"/>
    </location>
</feature>
<feature type="compositionally biased region" description="Acidic residues" evidence="1">
    <location>
        <begin position="41"/>
        <end position="51"/>
    </location>
</feature>
<feature type="compositionally biased region" description="Basic and acidic residues" evidence="1">
    <location>
        <begin position="52"/>
        <end position="62"/>
    </location>
</feature>
<dbReference type="EMBL" id="JAROCA020000001">
    <property type="protein sequence ID" value="MDY0404151.1"/>
    <property type="molecule type" value="Genomic_DNA"/>
</dbReference>
<evidence type="ECO:0000256" key="1">
    <source>
        <dbReference type="SAM" id="MobiDB-lite"/>
    </source>
</evidence>
<protein>
    <recommendedName>
        <fullName evidence="5">Lipoprotein</fullName>
    </recommendedName>
</protein>
<feature type="region of interest" description="Disordered" evidence="1">
    <location>
        <begin position="21"/>
        <end position="96"/>
    </location>
</feature>
<keyword evidence="2" id="KW-0732">Signal</keyword>
<evidence type="ECO:0008006" key="5">
    <source>
        <dbReference type="Google" id="ProtNLM"/>
    </source>
</evidence>
<feature type="compositionally biased region" description="Basic and acidic residues" evidence="1">
    <location>
        <begin position="22"/>
        <end position="32"/>
    </location>
</feature>
<gene>
    <name evidence="3" type="ORF">P5G51_000875</name>
</gene>
<name>A0ABU5CCV1_9BACI</name>
<proteinExistence type="predicted"/>
<feature type="chain" id="PRO_5046120195" description="Lipoprotein" evidence="2">
    <location>
        <begin position="20"/>
        <end position="169"/>
    </location>
</feature>
<evidence type="ECO:0000256" key="2">
    <source>
        <dbReference type="SAM" id="SignalP"/>
    </source>
</evidence>
<accession>A0ABU5CCV1</accession>
<feature type="compositionally biased region" description="Basic and acidic residues" evidence="1">
    <location>
        <begin position="81"/>
        <end position="93"/>
    </location>
</feature>
<reference evidence="3 4" key="1">
    <citation type="submission" date="2023-10" db="EMBL/GenBank/DDBJ databases">
        <title>179-bfca-hs.</title>
        <authorList>
            <person name="Miliotis G."/>
            <person name="Sengupta P."/>
            <person name="Hameed A."/>
            <person name="Chuvochina M."/>
            <person name="Mcdonagh F."/>
            <person name="Simpson A.C."/>
            <person name="Singh N.K."/>
            <person name="Rekha P.D."/>
            <person name="Raman K."/>
            <person name="Hugenholtz P."/>
            <person name="Venkateswaran K."/>
        </authorList>
    </citation>
    <scope>NUCLEOTIDE SEQUENCE [LARGE SCALE GENOMIC DNA]</scope>
    <source>
        <strain evidence="3 4">179-BFC-A-HS</strain>
    </source>
</reference>
<evidence type="ECO:0000313" key="3">
    <source>
        <dbReference type="EMBL" id="MDY0404151.1"/>
    </source>
</evidence>
<organism evidence="3 4">
    <name type="scientific">Tigheibacillus jepli</name>
    <dbReference type="NCBI Taxonomy" id="3035914"/>
    <lineage>
        <taxon>Bacteria</taxon>
        <taxon>Bacillati</taxon>
        <taxon>Bacillota</taxon>
        <taxon>Bacilli</taxon>
        <taxon>Bacillales</taxon>
        <taxon>Bacillaceae</taxon>
        <taxon>Tigheibacillus</taxon>
    </lineage>
</organism>
<dbReference type="PROSITE" id="PS51257">
    <property type="entry name" value="PROKAR_LIPOPROTEIN"/>
    <property type="match status" value="1"/>
</dbReference>
<comment type="caution">
    <text evidence="3">The sequence shown here is derived from an EMBL/GenBank/DDBJ whole genome shotgun (WGS) entry which is preliminary data.</text>
</comment>
<dbReference type="RefSeq" id="WP_306066661.1">
    <property type="nucleotide sequence ID" value="NZ_JAROCA020000001.1"/>
</dbReference>
<dbReference type="Proteomes" id="UP001228376">
    <property type="component" value="Unassembled WGS sequence"/>
</dbReference>
<keyword evidence="4" id="KW-1185">Reference proteome</keyword>
<evidence type="ECO:0000313" key="4">
    <source>
        <dbReference type="Proteomes" id="UP001228376"/>
    </source>
</evidence>
<sequence>MKKIILLLIGCTLMLAACANDQQDKSKGENEKSPATQQADDNADDGAAENETDSKPQEKNDTTSDDENDGATENETNSQPEVKKDAASKRENTVEDVTTMPEYSVIKDQIAIDDYQLDVVEDNAHKRIIILKNKDTKHKEYKSIFIKDSGRLKIIQFHDNGLIYNKQIK</sequence>
<feature type="signal peptide" evidence="2">
    <location>
        <begin position="1"/>
        <end position="19"/>
    </location>
</feature>